<dbReference type="Gene3D" id="3.30.420.10">
    <property type="entry name" value="Ribonuclease H-like superfamily/Ribonuclease H"/>
    <property type="match status" value="1"/>
</dbReference>
<dbReference type="InterPro" id="IPR041588">
    <property type="entry name" value="Integrase_H2C2"/>
</dbReference>
<organism evidence="2 3">
    <name type="scientific">Smittium culicis</name>
    <dbReference type="NCBI Taxonomy" id="133412"/>
    <lineage>
        <taxon>Eukaryota</taxon>
        <taxon>Fungi</taxon>
        <taxon>Fungi incertae sedis</taxon>
        <taxon>Zoopagomycota</taxon>
        <taxon>Kickxellomycotina</taxon>
        <taxon>Harpellomycetes</taxon>
        <taxon>Harpellales</taxon>
        <taxon>Legeriomycetaceae</taxon>
        <taxon>Smittium</taxon>
    </lineage>
</organism>
<protein>
    <submittedName>
        <fullName evidence="2">Pro-Pol polyprotein</fullName>
    </submittedName>
</protein>
<sequence>MNCREGSIFANIGAETPYEKNLKLLQKIRNGKILEAIEESEVDKVILQYHVSMVHLGVTSTYHIMRMGFWFPYMKKRINAVIKCCKQCQVQGKNSGSITQLHPLSVPTRAFSRWGIDFIGPYPKSRSGNKWILLAIEHSTNMVVAKALPEANTTNVANFIYNEILINFGAPDEIVSDRGVQFTAKVMDEYMQIQKIKHLFTSAYHPQTNGKTESERCHW</sequence>
<dbReference type="Pfam" id="PF00665">
    <property type="entry name" value="rve"/>
    <property type="match status" value="1"/>
</dbReference>
<dbReference type="OrthoDB" id="2273864at2759"/>
<dbReference type="Gene3D" id="1.10.340.70">
    <property type="match status" value="1"/>
</dbReference>
<accession>A0A1R1YGP6</accession>
<dbReference type="GO" id="GO:0015074">
    <property type="term" value="P:DNA integration"/>
    <property type="evidence" value="ECO:0007669"/>
    <property type="project" value="InterPro"/>
</dbReference>
<name>A0A1R1YGP6_9FUNG</name>
<keyword evidence="3" id="KW-1185">Reference proteome</keyword>
<proteinExistence type="predicted"/>
<dbReference type="AlphaFoldDB" id="A0A1R1YGP6"/>
<comment type="caution">
    <text evidence="2">The sequence shown here is derived from an EMBL/GenBank/DDBJ whole genome shotgun (WGS) entry which is preliminary data.</text>
</comment>
<dbReference type="PROSITE" id="PS50994">
    <property type="entry name" value="INTEGRASE"/>
    <property type="match status" value="1"/>
</dbReference>
<gene>
    <name evidence="2" type="ORF">AYI69_g4082</name>
</gene>
<dbReference type="EMBL" id="LSSM01001533">
    <property type="protein sequence ID" value="OMJ26088.1"/>
    <property type="molecule type" value="Genomic_DNA"/>
</dbReference>
<dbReference type="InterPro" id="IPR001584">
    <property type="entry name" value="Integrase_cat-core"/>
</dbReference>
<dbReference type="Pfam" id="PF17921">
    <property type="entry name" value="Integrase_H2C2"/>
    <property type="match status" value="1"/>
</dbReference>
<dbReference type="Proteomes" id="UP000187429">
    <property type="component" value="Unassembled WGS sequence"/>
</dbReference>
<evidence type="ECO:0000313" key="3">
    <source>
        <dbReference type="Proteomes" id="UP000187429"/>
    </source>
</evidence>
<dbReference type="GO" id="GO:0003676">
    <property type="term" value="F:nucleic acid binding"/>
    <property type="evidence" value="ECO:0007669"/>
    <property type="project" value="InterPro"/>
</dbReference>
<dbReference type="GO" id="GO:0005634">
    <property type="term" value="C:nucleus"/>
    <property type="evidence" value="ECO:0007669"/>
    <property type="project" value="UniProtKB-ARBA"/>
</dbReference>
<dbReference type="PANTHER" id="PTHR37984">
    <property type="entry name" value="PROTEIN CBG26694"/>
    <property type="match status" value="1"/>
</dbReference>
<dbReference type="InterPro" id="IPR036397">
    <property type="entry name" value="RNaseH_sf"/>
</dbReference>
<dbReference type="PANTHER" id="PTHR37984:SF5">
    <property type="entry name" value="PROTEIN NYNRIN-LIKE"/>
    <property type="match status" value="1"/>
</dbReference>
<evidence type="ECO:0000259" key="1">
    <source>
        <dbReference type="PROSITE" id="PS50994"/>
    </source>
</evidence>
<evidence type="ECO:0000313" key="2">
    <source>
        <dbReference type="EMBL" id="OMJ26088.1"/>
    </source>
</evidence>
<dbReference type="InterPro" id="IPR012337">
    <property type="entry name" value="RNaseH-like_sf"/>
</dbReference>
<reference evidence="3" key="1">
    <citation type="submission" date="2017-01" db="EMBL/GenBank/DDBJ databases">
        <authorList>
            <person name="Wang Y."/>
            <person name="White M."/>
            <person name="Kvist S."/>
            <person name="Moncalvo J.-M."/>
        </authorList>
    </citation>
    <scope>NUCLEOTIDE SEQUENCE [LARGE SCALE GENOMIC DNA]</scope>
    <source>
        <strain evidence="3">ID-206-W2</strain>
    </source>
</reference>
<feature type="domain" description="Integrase catalytic" evidence="1">
    <location>
        <begin position="103"/>
        <end position="213"/>
    </location>
</feature>
<dbReference type="SUPFAM" id="SSF53098">
    <property type="entry name" value="Ribonuclease H-like"/>
    <property type="match status" value="1"/>
</dbReference>
<dbReference type="InterPro" id="IPR050951">
    <property type="entry name" value="Retrovirus_Pol_polyprotein"/>
</dbReference>